<dbReference type="InterPro" id="IPR029044">
    <property type="entry name" value="Nucleotide-diphossugar_trans"/>
</dbReference>
<organism evidence="1 2">
    <name type="scientific">Lacticaseibacillus jixianensis</name>
    <dbReference type="NCBI Taxonomy" id="2486012"/>
    <lineage>
        <taxon>Bacteria</taxon>
        <taxon>Bacillati</taxon>
        <taxon>Bacillota</taxon>
        <taxon>Bacilli</taxon>
        <taxon>Lactobacillales</taxon>
        <taxon>Lactobacillaceae</taxon>
        <taxon>Lacticaseibacillus</taxon>
    </lineage>
</organism>
<dbReference type="EMBL" id="JBHTMO010000040">
    <property type="protein sequence ID" value="MFD1394146.1"/>
    <property type="molecule type" value="Genomic_DNA"/>
</dbReference>
<evidence type="ECO:0000313" key="1">
    <source>
        <dbReference type="EMBL" id="MFD1394146.1"/>
    </source>
</evidence>
<dbReference type="SUPFAM" id="SSF53448">
    <property type="entry name" value="Nucleotide-diphospho-sugar transferases"/>
    <property type="match status" value="1"/>
</dbReference>
<proteinExistence type="predicted"/>
<name>A0ABW4BB11_9LACO</name>
<evidence type="ECO:0000313" key="2">
    <source>
        <dbReference type="Proteomes" id="UP001597249"/>
    </source>
</evidence>
<dbReference type="InterPro" id="IPR002495">
    <property type="entry name" value="Glyco_trans_8"/>
</dbReference>
<reference evidence="2" key="1">
    <citation type="journal article" date="2019" name="Int. J. Syst. Evol. Microbiol.">
        <title>The Global Catalogue of Microorganisms (GCM) 10K type strain sequencing project: providing services to taxonomists for standard genome sequencing and annotation.</title>
        <authorList>
            <consortium name="The Broad Institute Genomics Platform"/>
            <consortium name="The Broad Institute Genome Sequencing Center for Infectious Disease"/>
            <person name="Wu L."/>
            <person name="Ma J."/>
        </authorList>
    </citation>
    <scope>NUCLEOTIDE SEQUENCE [LARGE SCALE GENOMIC DNA]</scope>
    <source>
        <strain evidence="2">CCM 8911</strain>
    </source>
</reference>
<dbReference type="Pfam" id="PF01501">
    <property type="entry name" value="Glyco_transf_8"/>
    <property type="match status" value="1"/>
</dbReference>
<dbReference type="Proteomes" id="UP001597249">
    <property type="component" value="Unassembled WGS sequence"/>
</dbReference>
<sequence length="277" mass="31375">MNILYCGDARMQDGVLLSVLSLTRQTRQPLHVYLLTAALTVDHITYAALPQAAVAELRAVVLAHNSQGSVTVFDVTDLVNQAPPTANWHTRFTPYCMLRLYADLLSALPERVLYLDADVLAVSDPRPFYEQSLAGTELVGVLDHYGQWYFHHGPHLRDYLNSGVLLLNLPEIRRTGLFARCRKRVAEKRMFMPDQSALNKLAREKKLAPRRFNDQHGPHADTVFLHFSTRLRFWPWFHAVTIKPWQPAAAQTLLGPAAPQTHAVYEAYQTLRAARKG</sequence>
<dbReference type="Gene3D" id="3.90.550.10">
    <property type="entry name" value="Spore Coat Polysaccharide Biosynthesis Protein SpsA, Chain A"/>
    <property type="match status" value="1"/>
</dbReference>
<gene>
    <name evidence="1" type="ORF">ACFQ3L_11260</name>
</gene>
<protein>
    <submittedName>
        <fullName evidence="1">Glycosyltransferase</fullName>
    </submittedName>
</protein>
<accession>A0ABW4BB11</accession>
<comment type="caution">
    <text evidence="1">The sequence shown here is derived from an EMBL/GenBank/DDBJ whole genome shotgun (WGS) entry which is preliminary data.</text>
</comment>
<dbReference type="RefSeq" id="WP_125585188.1">
    <property type="nucleotide sequence ID" value="NZ_JBHTMO010000040.1"/>
</dbReference>
<keyword evidence="2" id="KW-1185">Reference proteome</keyword>